<reference evidence="1" key="1">
    <citation type="submission" date="2021-01" db="EMBL/GenBank/DDBJ databases">
        <authorList>
            <consortium name="Genoscope - CEA"/>
            <person name="William W."/>
        </authorList>
    </citation>
    <scope>NUCLEOTIDE SEQUENCE</scope>
</reference>
<name>A0A816TSX0_BRANA</name>
<evidence type="ECO:0000313" key="1">
    <source>
        <dbReference type="EMBL" id="CAF2101648.1"/>
    </source>
</evidence>
<dbReference type="Proteomes" id="UP001295469">
    <property type="component" value="Chromosome A05"/>
</dbReference>
<proteinExistence type="predicted"/>
<protein>
    <submittedName>
        <fullName evidence="1">(rape) hypothetical protein</fullName>
    </submittedName>
</protein>
<dbReference type="AlphaFoldDB" id="A0A816TSX0"/>
<accession>A0A816TSX0</accession>
<organism evidence="1">
    <name type="scientific">Brassica napus</name>
    <name type="common">Rape</name>
    <dbReference type="NCBI Taxonomy" id="3708"/>
    <lineage>
        <taxon>Eukaryota</taxon>
        <taxon>Viridiplantae</taxon>
        <taxon>Streptophyta</taxon>
        <taxon>Embryophyta</taxon>
        <taxon>Tracheophyta</taxon>
        <taxon>Spermatophyta</taxon>
        <taxon>Magnoliopsida</taxon>
        <taxon>eudicotyledons</taxon>
        <taxon>Gunneridae</taxon>
        <taxon>Pentapetalae</taxon>
        <taxon>rosids</taxon>
        <taxon>malvids</taxon>
        <taxon>Brassicales</taxon>
        <taxon>Brassicaceae</taxon>
        <taxon>Brassiceae</taxon>
        <taxon>Brassica</taxon>
    </lineage>
</organism>
<sequence>MKKPKSINLRPPHNLQNLRFQISKKSLYNSIQLVKILMFMFST</sequence>
<gene>
    <name evidence="1" type="ORF">DARMORV10_A05P35790.1</name>
</gene>
<dbReference type="EMBL" id="HG994359">
    <property type="protein sequence ID" value="CAF2101648.1"/>
    <property type="molecule type" value="Genomic_DNA"/>
</dbReference>